<dbReference type="EMBL" id="DS480387">
    <property type="protein sequence ID" value="EDO18618.1"/>
    <property type="molecule type" value="Genomic_DNA"/>
</dbReference>
<reference evidence="3 4" key="1">
    <citation type="journal article" date="2007" name="Proc. Natl. Acad. Sci. U.S.A.">
        <title>Independent sorting-out of thousands of duplicated gene pairs in two yeast species descended from a whole-genome duplication.</title>
        <authorList>
            <person name="Scannell D.R."/>
            <person name="Frank A.C."/>
            <person name="Conant G.C."/>
            <person name="Byrne K.P."/>
            <person name="Woolfit M."/>
            <person name="Wolfe K.H."/>
        </authorList>
    </citation>
    <scope>NUCLEOTIDE SEQUENCE [LARGE SCALE GENOMIC DNA]</scope>
    <source>
        <strain evidence="4">ATCC 22028 / DSM 70294 / BCRC 21397 / CBS 2163 / NBRC 10782 / NRRL Y-8283 / UCD 57-17</strain>
    </source>
</reference>
<dbReference type="KEGG" id="vpo:Kpol_1048p49"/>
<feature type="compositionally biased region" description="Low complexity" evidence="1">
    <location>
        <begin position="84"/>
        <end position="172"/>
    </location>
</feature>
<keyword evidence="2" id="KW-0732">Signal</keyword>
<name>A7TGL1_VANPO</name>
<dbReference type="RefSeq" id="XP_001646476.1">
    <property type="nucleotide sequence ID" value="XM_001646426.1"/>
</dbReference>
<proteinExistence type="predicted"/>
<evidence type="ECO:0000313" key="3">
    <source>
        <dbReference type="EMBL" id="EDO18618.1"/>
    </source>
</evidence>
<dbReference type="InParanoid" id="A7TGL1"/>
<dbReference type="Proteomes" id="UP000000267">
    <property type="component" value="Unassembled WGS sequence"/>
</dbReference>
<keyword evidence="4" id="KW-1185">Reference proteome</keyword>
<dbReference type="GeneID" id="5546918"/>
<organism evidence="4">
    <name type="scientific">Vanderwaltozyma polyspora (strain ATCC 22028 / DSM 70294 / BCRC 21397 / CBS 2163 / NBRC 10782 / NRRL Y-8283 / UCD 57-17)</name>
    <name type="common">Kluyveromyces polysporus</name>
    <dbReference type="NCBI Taxonomy" id="436907"/>
    <lineage>
        <taxon>Eukaryota</taxon>
        <taxon>Fungi</taxon>
        <taxon>Dikarya</taxon>
        <taxon>Ascomycota</taxon>
        <taxon>Saccharomycotina</taxon>
        <taxon>Saccharomycetes</taxon>
        <taxon>Saccharomycetales</taxon>
        <taxon>Saccharomycetaceae</taxon>
        <taxon>Vanderwaltozyma</taxon>
    </lineage>
</organism>
<evidence type="ECO:0000256" key="1">
    <source>
        <dbReference type="SAM" id="MobiDB-lite"/>
    </source>
</evidence>
<feature type="region of interest" description="Disordered" evidence="1">
    <location>
        <begin position="84"/>
        <end position="182"/>
    </location>
</feature>
<feature type="signal peptide" evidence="2">
    <location>
        <begin position="1"/>
        <end position="21"/>
    </location>
</feature>
<protein>
    <submittedName>
        <fullName evidence="3">Uncharacterized protein</fullName>
    </submittedName>
</protein>
<dbReference type="AlphaFoldDB" id="A7TGL1"/>
<dbReference type="HOGENOM" id="CLU_1112044_0_0_1"/>
<gene>
    <name evidence="3" type="ORF">Kpol_1048p49</name>
</gene>
<sequence length="250" mass="26801">MQLIDFISVLAASIFLTLAQASIPTSCSKFDNLDAFQCVATTACNVPYTYTMVYSWGVWRDPEDKHLYGVNHITICTPKPGLETATSKTTKTTDATTKSKTTTTITGTSTTVESTEPSPTVATTASVTASDSNLTTSTTSTSSSSSTSETTSTTSTTETTSTTSTTSTSQSTISFPTMSMKPFPTMSMKPFPTMSMKPFPTMSFKPFPKFPAFRFNRPVQTTLTTAIFATDGHPDIKAGEYAPLTEEAQL</sequence>
<feature type="chain" id="PRO_5002715072" evidence="2">
    <location>
        <begin position="22"/>
        <end position="250"/>
    </location>
</feature>
<accession>A7TGL1</accession>
<evidence type="ECO:0000313" key="4">
    <source>
        <dbReference type="Proteomes" id="UP000000267"/>
    </source>
</evidence>
<evidence type="ECO:0000256" key="2">
    <source>
        <dbReference type="SAM" id="SignalP"/>
    </source>
</evidence>